<evidence type="ECO:0000256" key="2">
    <source>
        <dbReference type="ARBA" id="ARBA00022598"/>
    </source>
</evidence>
<dbReference type="InterPro" id="IPR045851">
    <property type="entry name" value="AMP-bd_C_sf"/>
</dbReference>
<proteinExistence type="inferred from homology"/>
<dbReference type="Gene3D" id="3.40.50.12780">
    <property type="entry name" value="N-terminal domain of ligase-like"/>
    <property type="match status" value="1"/>
</dbReference>
<evidence type="ECO:0000313" key="7">
    <source>
        <dbReference type="EMBL" id="QUR68819.1"/>
    </source>
</evidence>
<dbReference type="InterPro" id="IPR000873">
    <property type="entry name" value="AMP-dep_synth/lig_dom"/>
</dbReference>
<dbReference type="Proteomes" id="UP000682202">
    <property type="component" value="Chromosome"/>
</dbReference>
<dbReference type="GO" id="GO:0016874">
    <property type="term" value="F:ligase activity"/>
    <property type="evidence" value="ECO:0007669"/>
    <property type="project" value="UniProtKB-KW"/>
</dbReference>
<feature type="domain" description="AMP-dependent synthetase/ligase" evidence="5">
    <location>
        <begin position="25"/>
        <end position="441"/>
    </location>
</feature>
<dbReference type="FunFam" id="3.40.50.12780:FF:000013">
    <property type="entry name" value="Long-chain-fatty-acid--AMP ligase FadD32"/>
    <property type="match status" value="1"/>
</dbReference>
<dbReference type="GO" id="GO:0005886">
    <property type="term" value="C:plasma membrane"/>
    <property type="evidence" value="ECO:0007669"/>
    <property type="project" value="TreeGrafter"/>
</dbReference>
<evidence type="ECO:0000313" key="8">
    <source>
        <dbReference type="Proteomes" id="UP000682202"/>
    </source>
</evidence>
<dbReference type="AlphaFoldDB" id="A0A975PYF5"/>
<dbReference type="EMBL" id="CP046600">
    <property type="protein sequence ID" value="QUR68819.1"/>
    <property type="molecule type" value="Genomic_DNA"/>
</dbReference>
<organism evidence="7 8">
    <name type="scientific">Mycobacterium spongiae</name>
    <dbReference type="NCBI Taxonomy" id="886343"/>
    <lineage>
        <taxon>Bacteria</taxon>
        <taxon>Bacillati</taxon>
        <taxon>Actinomycetota</taxon>
        <taxon>Actinomycetes</taxon>
        <taxon>Mycobacteriales</taxon>
        <taxon>Mycobacteriaceae</taxon>
        <taxon>Mycobacterium</taxon>
    </lineage>
</organism>
<sequence>MTLTLDNTREVLDDDRRQPTIIELLRENARRRPNDVAYTFVDYEADFNGISESLTWSELLDRARQVADSLAECGSPGDRAVVLAQQSLEYVVGMLGAMLAGFIAVPLPTPYPGQGNDALLGTIRNCNPVALLTRSVDADVCVELANAATKVLPSARLRVIEIDSLAFESITSTRLCDAEQLPDTGNLSKPAYLQYTSGSTSQPSGAIITHSNIVANVAQIVRDHFEAAEGAEKDFTVVSWLPFYHDMGLIVGVLLPIYMCRPAVLMTPVAFVQSPIRWIKHLAASKRVYTAAPNFAYDLVAKRVKETDLIGLRLDDVCVMINGAERVQARTIRQFSELLAPIGLPGTAMRPSYGLAEATVYVVTSDGHRPPVTESFHQDKLSAGYAQTCDRDEEDCVELTSCGAPRSSDVIVVDPEFRVEVLAGQVGEVWASGDHIAAGYWGNAERTEQVFGAQLSDPAPGTPRGPWLRTGDLGFIFDGELFIAGRIKDLLIIDGRNHYPDDIEETVRAVTKSQGRVAAVSVPGATTEMLVIIAEVKDHTDAAVLETNCKNVVGAISARHSAGVADVVWVPSGSLPTTTSGKVRRAESARMYQEGRFRFVDGTER</sequence>
<dbReference type="PANTHER" id="PTHR22754:SF32">
    <property type="entry name" value="DISCO-INTERACTING PROTEIN 2"/>
    <property type="match status" value="1"/>
</dbReference>
<dbReference type="GO" id="GO:0006633">
    <property type="term" value="P:fatty acid biosynthetic process"/>
    <property type="evidence" value="ECO:0007669"/>
    <property type="project" value="TreeGrafter"/>
</dbReference>
<evidence type="ECO:0000259" key="5">
    <source>
        <dbReference type="Pfam" id="PF00501"/>
    </source>
</evidence>
<protein>
    <submittedName>
        <fullName evidence="7">AMP-binding protein</fullName>
    </submittedName>
</protein>
<dbReference type="CDD" id="cd05931">
    <property type="entry name" value="FAAL"/>
    <property type="match status" value="1"/>
</dbReference>
<evidence type="ECO:0000256" key="4">
    <source>
        <dbReference type="ARBA" id="ARBA00023098"/>
    </source>
</evidence>
<keyword evidence="2" id="KW-0436">Ligase</keyword>
<dbReference type="GO" id="GO:0070566">
    <property type="term" value="F:adenylyltransferase activity"/>
    <property type="evidence" value="ECO:0007669"/>
    <property type="project" value="TreeGrafter"/>
</dbReference>
<evidence type="ECO:0000259" key="6">
    <source>
        <dbReference type="Pfam" id="PF23024"/>
    </source>
</evidence>
<dbReference type="KEGG" id="mspg:F6B93_18595"/>
<feature type="domain" description="AMP-binding enzyme C-terminal" evidence="6">
    <location>
        <begin position="489"/>
        <end position="598"/>
    </location>
</feature>
<name>A0A975PYF5_9MYCO</name>
<keyword evidence="8" id="KW-1185">Reference proteome</keyword>
<dbReference type="PANTHER" id="PTHR22754">
    <property type="entry name" value="DISCO-INTERACTING PROTEIN 2 DIP2 -RELATED"/>
    <property type="match status" value="1"/>
</dbReference>
<dbReference type="Pfam" id="PF00501">
    <property type="entry name" value="AMP-binding"/>
    <property type="match status" value="1"/>
</dbReference>
<keyword evidence="3" id="KW-0276">Fatty acid metabolism</keyword>
<evidence type="ECO:0000256" key="3">
    <source>
        <dbReference type="ARBA" id="ARBA00022832"/>
    </source>
</evidence>
<dbReference type="Pfam" id="PF23024">
    <property type="entry name" value="AMP-dom_DIP2-like"/>
    <property type="match status" value="1"/>
</dbReference>
<dbReference type="SUPFAM" id="SSF56801">
    <property type="entry name" value="Acetyl-CoA synthetase-like"/>
    <property type="match status" value="1"/>
</dbReference>
<dbReference type="InterPro" id="IPR042099">
    <property type="entry name" value="ANL_N_sf"/>
</dbReference>
<keyword evidence="4" id="KW-0443">Lipid metabolism</keyword>
<dbReference type="Gene3D" id="3.30.300.30">
    <property type="match status" value="1"/>
</dbReference>
<dbReference type="RefSeq" id="WP_211696400.1">
    <property type="nucleotide sequence ID" value="NZ_CP046600.1"/>
</dbReference>
<evidence type="ECO:0000256" key="1">
    <source>
        <dbReference type="ARBA" id="ARBA00006432"/>
    </source>
</evidence>
<dbReference type="GO" id="GO:0071766">
    <property type="term" value="P:Actinobacterium-type cell wall biogenesis"/>
    <property type="evidence" value="ECO:0007669"/>
    <property type="project" value="UniProtKB-ARBA"/>
</dbReference>
<accession>A0A975PYF5</accession>
<dbReference type="InterPro" id="IPR040097">
    <property type="entry name" value="FAAL/FAAC"/>
</dbReference>
<dbReference type="InterPro" id="IPR025110">
    <property type="entry name" value="AMP-bd_C"/>
</dbReference>
<gene>
    <name evidence="7" type="ORF">F6B93_18595</name>
</gene>
<comment type="similarity">
    <text evidence="1">Belongs to the ATP-dependent AMP-binding enzyme family.</text>
</comment>
<reference evidence="7" key="1">
    <citation type="submission" date="2019-12" db="EMBL/GenBank/DDBJ databases">
        <title>Mycobacterium spongiae sp. nov.</title>
        <authorList>
            <person name="Stinear T."/>
        </authorList>
    </citation>
    <scope>NUCLEOTIDE SEQUENCE</scope>
    <source>
        <strain evidence="7">FSD4b-SM</strain>
    </source>
</reference>